<gene>
    <name evidence="2" type="ORF">CCAP1982_LOCUS11334</name>
</gene>
<feature type="region of interest" description="Disordered" evidence="1">
    <location>
        <begin position="76"/>
        <end position="97"/>
    </location>
</feature>
<dbReference type="EMBL" id="CAJHJT010000034">
    <property type="protein sequence ID" value="CAD7002865.1"/>
    <property type="molecule type" value="Genomic_DNA"/>
</dbReference>
<evidence type="ECO:0000313" key="3">
    <source>
        <dbReference type="Proteomes" id="UP000606786"/>
    </source>
</evidence>
<protein>
    <submittedName>
        <fullName evidence="2">(Mediterranean fruit fly) hypothetical protein</fullName>
    </submittedName>
</protein>
<organism evidence="2 3">
    <name type="scientific">Ceratitis capitata</name>
    <name type="common">Mediterranean fruit fly</name>
    <name type="synonym">Tephritis capitata</name>
    <dbReference type="NCBI Taxonomy" id="7213"/>
    <lineage>
        <taxon>Eukaryota</taxon>
        <taxon>Metazoa</taxon>
        <taxon>Ecdysozoa</taxon>
        <taxon>Arthropoda</taxon>
        <taxon>Hexapoda</taxon>
        <taxon>Insecta</taxon>
        <taxon>Pterygota</taxon>
        <taxon>Neoptera</taxon>
        <taxon>Endopterygota</taxon>
        <taxon>Diptera</taxon>
        <taxon>Brachycera</taxon>
        <taxon>Muscomorpha</taxon>
        <taxon>Tephritoidea</taxon>
        <taxon>Tephritidae</taxon>
        <taxon>Ceratitis</taxon>
        <taxon>Ceratitis</taxon>
    </lineage>
</organism>
<comment type="caution">
    <text evidence="2">The sequence shown here is derived from an EMBL/GenBank/DDBJ whole genome shotgun (WGS) entry which is preliminary data.</text>
</comment>
<feature type="region of interest" description="Disordered" evidence="1">
    <location>
        <begin position="1"/>
        <end position="22"/>
    </location>
</feature>
<sequence>LKAFEIPTKGKHYPAKGRAGQQLTKKTVNKQYKVECTNGRPTNLPTFRPRSDVYNNKTTTQEEIRRKAATRNEQYKTQLHNHNATTGVPHIMTGIAK</sequence>
<evidence type="ECO:0000313" key="2">
    <source>
        <dbReference type="EMBL" id="CAD7002865.1"/>
    </source>
</evidence>
<reference evidence="2" key="1">
    <citation type="submission" date="2020-11" db="EMBL/GenBank/DDBJ databases">
        <authorList>
            <person name="Whitehead M."/>
        </authorList>
    </citation>
    <scope>NUCLEOTIDE SEQUENCE</scope>
    <source>
        <strain evidence="2">EGII</strain>
    </source>
</reference>
<proteinExistence type="predicted"/>
<accession>A0A811UXU7</accession>
<name>A0A811UXU7_CERCA</name>
<keyword evidence="3" id="KW-1185">Reference proteome</keyword>
<feature type="compositionally biased region" description="Polar residues" evidence="1">
    <location>
        <begin position="76"/>
        <end position="86"/>
    </location>
</feature>
<dbReference type="Proteomes" id="UP000606786">
    <property type="component" value="Unassembled WGS sequence"/>
</dbReference>
<dbReference type="AlphaFoldDB" id="A0A811UXU7"/>
<evidence type="ECO:0000256" key="1">
    <source>
        <dbReference type="SAM" id="MobiDB-lite"/>
    </source>
</evidence>
<feature type="non-terminal residue" evidence="2">
    <location>
        <position position="1"/>
    </location>
</feature>